<comment type="caution">
    <text evidence="2">The sequence shown here is derived from an EMBL/GenBank/DDBJ whole genome shotgun (WGS) entry which is preliminary data.</text>
</comment>
<proteinExistence type="predicted"/>
<keyword evidence="3" id="KW-1185">Reference proteome</keyword>
<dbReference type="Proteomes" id="UP001152599">
    <property type="component" value="Unassembled WGS sequence"/>
</dbReference>
<organism evidence="2 3">
    <name type="scientific">Profundicola chukchiensis</name>
    <dbReference type="NCBI Taxonomy" id="2961959"/>
    <lineage>
        <taxon>Bacteria</taxon>
        <taxon>Pseudomonadati</taxon>
        <taxon>Bacteroidota</taxon>
        <taxon>Flavobacteriia</taxon>
        <taxon>Flavobacteriales</taxon>
        <taxon>Weeksellaceae</taxon>
        <taxon>Profundicola</taxon>
    </lineage>
</organism>
<protein>
    <recommendedName>
        <fullName evidence="4">Outer membrane lipoprotein-sorting protein</fullName>
    </recommendedName>
</protein>
<keyword evidence="1" id="KW-0732">Signal</keyword>
<evidence type="ECO:0000313" key="3">
    <source>
        <dbReference type="Proteomes" id="UP001152599"/>
    </source>
</evidence>
<reference evidence="2" key="1">
    <citation type="submission" date="2022-07" db="EMBL/GenBank/DDBJ databases">
        <title>Description and genome-wide analysis of Profundicola chukchiensis gen. nov., sp. nov., marine bacteria isolated from bottom sediments of the Chukchi Sea.</title>
        <authorList>
            <person name="Romanenko L."/>
            <person name="Otstavnykh N."/>
            <person name="Kurilenko V."/>
            <person name="Eremeev V."/>
            <person name="Velansky P."/>
            <person name="Mikhailov V."/>
            <person name="Isaeva M."/>
        </authorList>
    </citation>
    <scope>NUCLEOTIDE SEQUENCE</scope>
    <source>
        <strain evidence="2">KMM 9713</strain>
    </source>
</reference>
<sequence>MNKIFALFLLIGIGFLNAQSADEIIDKHLEVTGGIEAWNNLNSIIIDGQVSIDVSDVVHIKIEHARPYFKRVSYIVDGKEMLSEGFDGEQAYTYNELDGNYKKLANYQKDAFETDILNYKKKGFKVSLVGKEKLNSKDVFKVKLTKNTVENYYWFDAKSYQLLKEQNELETVNYSDFKKVGKLSFAHRMEATPVGGKEYVVIFEKIIPNAAIPAERFIFN</sequence>
<accession>A0A9X4N463</accession>
<dbReference type="EMBL" id="JANCMU010000006">
    <property type="protein sequence ID" value="MDG4946674.1"/>
    <property type="molecule type" value="Genomic_DNA"/>
</dbReference>
<dbReference type="Gene3D" id="2.50.20.10">
    <property type="entry name" value="Lipoprotein localisation LolA/LolB/LppX"/>
    <property type="match status" value="1"/>
</dbReference>
<evidence type="ECO:0008006" key="4">
    <source>
        <dbReference type="Google" id="ProtNLM"/>
    </source>
</evidence>
<dbReference type="RefSeq" id="WP_304421026.1">
    <property type="nucleotide sequence ID" value="NZ_JANCMU010000006.1"/>
</dbReference>
<name>A0A9X4N463_9FLAO</name>
<dbReference type="AlphaFoldDB" id="A0A9X4N463"/>
<feature type="signal peptide" evidence="1">
    <location>
        <begin position="1"/>
        <end position="18"/>
    </location>
</feature>
<evidence type="ECO:0000313" key="2">
    <source>
        <dbReference type="EMBL" id="MDG4946674.1"/>
    </source>
</evidence>
<evidence type="ECO:0000256" key="1">
    <source>
        <dbReference type="SAM" id="SignalP"/>
    </source>
</evidence>
<feature type="chain" id="PRO_5040765076" description="Outer membrane lipoprotein-sorting protein" evidence="1">
    <location>
        <begin position="19"/>
        <end position="220"/>
    </location>
</feature>
<gene>
    <name evidence="2" type="ORF">NMK71_09620</name>
</gene>